<dbReference type="Gene3D" id="2.30.30.40">
    <property type="entry name" value="SH3 Domains"/>
    <property type="match status" value="1"/>
</dbReference>
<evidence type="ECO:0000256" key="1">
    <source>
        <dbReference type="ARBA" id="ARBA00022443"/>
    </source>
</evidence>
<dbReference type="InterPro" id="IPR042455">
    <property type="entry name" value="DOCK_N_sub1"/>
</dbReference>
<comment type="caution">
    <text evidence="4">The sequence shown here is derived from an EMBL/GenBank/DDBJ whole genome shotgun (WGS) entry which is preliminary data.</text>
</comment>
<name>A0ABQ9J4J0_9CUCU</name>
<feature type="domain" description="SH3" evidence="3">
    <location>
        <begin position="1"/>
        <end position="54"/>
    </location>
</feature>
<gene>
    <name evidence="4" type="ORF">NQ317_017985</name>
</gene>
<dbReference type="CDD" id="cd11872">
    <property type="entry name" value="SH3_DOCK_AB"/>
    <property type="match status" value="1"/>
</dbReference>
<dbReference type="InterPro" id="IPR026791">
    <property type="entry name" value="DOCK"/>
</dbReference>
<dbReference type="InterPro" id="IPR036028">
    <property type="entry name" value="SH3-like_dom_sf"/>
</dbReference>
<evidence type="ECO:0000313" key="5">
    <source>
        <dbReference type="Proteomes" id="UP001162164"/>
    </source>
</evidence>
<feature type="non-terminal residue" evidence="4">
    <location>
        <position position="1"/>
    </location>
</feature>
<dbReference type="Pfam" id="PF16172">
    <property type="entry name" value="DOCK_N"/>
    <property type="match status" value="1"/>
</dbReference>
<dbReference type="PANTHER" id="PTHR45653">
    <property type="entry name" value="DEDICATOR OF CYTOKINESIS"/>
    <property type="match status" value="1"/>
</dbReference>
<evidence type="ECO:0000259" key="3">
    <source>
        <dbReference type="PROSITE" id="PS50002"/>
    </source>
</evidence>
<dbReference type="PROSITE" id="PS50002">
    <property type="entry name" value="SH3"/>
    <property type="match status" value="1"/>
</dbReference>
<dbReference type="InterPro" id="IPR001452">
    <property type="entry name" value="SH3_domain"/>
</dbReference>
<dbReference type="InterPro" id="IPR032376">
    <property type="entry name" value="DOCK_N"/>
</dbReference>
<dbReference type="PANTHER" id="PTHR45653:SF10">
    <property type="entry name" value="MYOBLAST CITY, ISOFORM B"/>
    <property type="match status" value="1"/>
</dbReference>
<dbReference type="SUPFAM" id="SSF50044">
    <property type="entry name" value="SH3-domain"/>
    <property type="match status" value="1"/>
</dbReference>
<sequence length="132" mass="15213">IYNFNFPEDYKLKLTVGDAVHILEEETNWYYGYIIKNRHVKGIFPKSYIHIKPCEAVNATGPVLKEPPITQEITSVLREWGLHWKMLYVQQVVVVDMGQLKQDKQATDGLFYFTATAPISTSILVEPSRLLI</sequence>
<dbReference type="Pfam" id="PF07653">
    <property type="entry name" value="SH3_2"/>
    <property type="match status" value="1"/>
</dbReference>
<dbReference type="Proteomes" id="UP001162164">
    <property type="component" value="Unassembled WGS sequence"/>
</dbReference>
<protein>
    <recommendedName>
        <fullName evidence="3">SH3 domain-containing protein</fullName>
    </recommendedName>
</protein>
<reference evidence="4" key="1">
    <citation type="journal article" date="2023" name="Insect Mol. Biol.">
        <title>Genome sequencing provides insights into the evolution of gene families encoding plant cell wall-degrading enzymes in longhorned beetles.</title>
        <authorList>
            <person name="Shin N.R."/>
            <person name="Okamura Y."/>
            <person name="Kirsch R."/>
            <person name="Pauchet Y."/>
        </authorList>
    </citation>
    <scope>NUCLEOTIDE SEQUENCE</scope>
    <source>
        <strain evidence="4">MMC_N1</strain>
    </source>
</reference>
<proteinExistence type="predicted"/>
<keyword evidence="1 2" id="KW-0728">SH3 domain</keyword>
<evidence type="ECO:0000313" key="4">
    <source>
        <dbReference type="EMBL" id="KAJ8973039.1"/>
    </source>
</evidence>
<organism evidence="4 5">
    <name type="scientific">Molorchus minor</name>
    <dbReference type="NCBI Taxonomy" id="1323400"/>
    <lineage>
        <taxon>Eukaryota</taxon>
        <taxon>Metazoa</taxon>
        <taxon>Ecdysozoa</taxon>
        <taxon>Arthropoda</taxon>
        <taxon>Hexapoda</taxon>
        <taxon>Insecta</taxon>
        <taxon>Pterygota</taxon>
        <taxon>Neoptera</taxon>
        <taxon>Endopterygota</taxon>
        <taxon>Coleoptera</taxon>
        <taxon>Polyphaga</taxon>
        <taxon>Cucujiformia</taxon>
        <taxon>Chrysomeloidea</taxon>
        <taxon>Cerambycidae</taxon>
        <taxon>Lamiinae</taxon>
        <taxon>Monochamini</taxon>
        <taxon>Molorchus</taxon>
    </lineage>
</organism>
<dbReference type="Gene3D" id="1.20.1270.350">
    <property type="entry name" value="Dedicator of cytokinesis N-terminal subdomain"/>
    <property type="match status" value="1"/>
</dbReference>
<evidence type="ECO:0000256" key="2">
    <source>
        <dbReference type="PROSITE-ProRule" id="PRU00192"/>
    </source>
</evidence>
<keyword evidence="5" id="KW-1185">Reference proteome</keyword>
<accession>A0ABQ9J4J0</accession>
<dbReference type="EMBL" id="JAPWTJ010001249">
    <property type="protein sequence ID" value="KAJ8973039.1"/>
    <property type="molecule type" value="Genomic_DNA"/>
</dbReference>